<feature type="compositionally biased region" description="Low complexity" evidence="1">
    <location>
        <begin position="63"/>
        <end position="73"/>
    </location>
</feature>
<dbReference type="AlphaFoldDB" id="A0ABD7WKJ8"/>
<evidence type="ECO:0000313" key="2">
    <source>
        <dbReference type="EMBL" id="WDY40303.1"/>
    </source>
</evidence>
<name>A0ABD7WKJ8_BIFLL</name>
<accession>A0ABD7WKJ8</accession>
<sequence>MGRKIEDLSRICNVIGEATRVVPSAQGAVRHYRMREGSITANWDPQLTRDWTRAPPTTARNTSSTDSPSSRAS</sequence>
<proteinExistence type="predicted"/>
<organism evidence="2 3">
    <name type="scientific">Bifidobacterium longum subsp. longum</name>
    <dbReference type="NCBI Taxonomy" id="1679"/>
    <lineage>
        <taxon>Bacteria</taxon>
        <taxon>Bacillati</taxon>
        <taxon>Actinomycetota</taxon>
        <taxon>Actinomycetes</taxon>
        <taxon>Bifidobacteriales</taxon>
        <taxon>Bifidobacteriaceae</taxon>
        <taxon>Bifidobacterium</taxon>
    </lineage>
</organism>
<reference evidence="2 3" key="1">
    <citation type="submission" date="2023-02" db="EMBL/GenBank/DDBJ databases">
        <authorList>
            <person name="Pan L."/>
        </authorList>
    </citation>
    <scope>NUCLEOTIDE SEQUENCE [LARGE SCALE GENOMIC DNA]</scope>
    <source>
        <strain evidence="2 3">F2</strain>
    </source>
</reference>
<evidence type="ECO:0000256" key="1">
    <source>
        <dbReference type="SAM" id="MobiDB-lite"/>
    </source>
</evidence>
<protein>
    <submittedName>
        <fullName evidence="2">Uncharacterized protein</fullName>
    </submittedName>
</protein>
<dbReference type="EMBL" id="CP118598">
    <property type="protein sequence ID" value="WDY40303.1"/>
    <property type="molecule type" value="Genomic_DNA"/>
</dbReference>
<dbReference type="Proteomes" id="UP001221506">
    <property type="component" value="Chromosome"/>
</dbReference>
<gene>
    <name evidence="2" type="ORF">PWA56_00010</name>
</gene>
<feature type="region of interest" description="Disordered" evidence="1">
    <location>
        <begin position="45"/>
        <end position="73"/>
    </location>
</feature>
<evidence type="ECO:0000313" key="3">
    <source>
        <dbReference type="Proteomes" id="UP001221506"/>
    </source>
</evidence>